<dbReference type="InterPro" id="IPR036286">
    <property type="entry name" value="LexA/Signal_pep-like_sf"/>
</dbReference>
<organism evidence="9 10">
    <name type="scientific">Izhakiella capsodis</name>
    <dbReference type="NCBI Taxonomy" id="1367852"/>
    <lineage>
        <taxon>Bacteria</taxon>
        <taxon>Pseudomonadati</taxon>
        <taxon>Pseudomonadota</taxon>
        <taxon>Gammaproteobacteria</taxon>
        <taxon>Enterobacterales</taxon>
        <taxon>Erwiniaceae</taxon>
        <taxon>Izhakiella</taxon>
    </lineage>
</organism>
<protein>
    <submittedName>
        <fullName evidence="9">SOS response UmuD protein. Serine peptidase. MEROPS family S24</fullName>
    </submittedName>
</protein>
<dbReference type="OrthoDB" id="9787787at2"/>
<dbReference type="NCBIfam" id="NF007621">
    <property type="entry name" value="PRK10276.1"/>
    <property type="match status" value="1"/>
</dbReference>
<dbReference type="InterPro" id="IPR039418">
    <property type="entry name" value="LexA-like"/>
</dbReference>
<reference evidence="10" key="1">
    <citation type="submission" date="2016-10" db="EMBL/GenBank/DDBJ databases">
        <authorList>
            <person name="Varghese N."/>
            <person name="Submissions S."/>
        </authorList>
    </citation>
    <scope>NUCLEOTIDE SEQUENCE [LARGE SCALE GENOMIC DNA]</scope>
    <source>
        <strain evidence="10">N6PO6</strain>
    </source>
</reference>
<dbReference type="Pfam" id="PF00717">
    <property type="entry name" value="Peptidase_S24"/>
    <property type="match status" value="1"/>
</dbReference>
<accession>A0A1I4XZI3</accession>
<dbReference type="GO" id="GO:0016787">
    <property type="term" value="F:hydrolase activity"/>
    <property type="evidence" value="ECO:0007669"/>
    <property type="project" value="UniProtKB-KW"/>
</dbReference>
<dbReference type="GO" id="GO:0006355">
    <property type="term" value="P:regulation of DNA-templated transcription"/>
    <property type="evidence" value="ECO:0007669"/>
    <property type="project" value="InterPro"/>
</dbReference>
<comment type="similarity">
    <text evidence="1 7">Belongs to the peptidase S24 family.</text>
</comment>
<dbReference type="GO" id="GO:0003677">
    <property type="term" value="F:DNA binding"/>
    <property type="evidence" value="ECO:0007669"/>
    <property type="project" value="InterPro"/>
</dbReference>
<dbReference type="SUPFAM" id="SSF51306">
    <property type="entry name" value="LexA/Signal peptidase"/>
    <property type="match status" value="1"/>
</dbReference>
<dbReference type="PANTHER" id="PTHR33516:SF2">
    <property type="entry name" value="LEXA REPRESSOR-RELATED"/>
    <property type="match status" value="1"/>
</dbReference>
<evidence type="ECO:0000256" key="5">
    <source>
        <dbReference type="ARBA" id="ARBA00023204"/>
    </source>
</evidence>
<dbReference type="EMBL" id="FOVC01000005">
    <property type="protein sequence ID" value="SFN30640.1"/>
    <property type="molecule type" value="Genomic_DNA"/>
</dbReference>
<dbReference type="GO" id="GO:0009432">
    <property type="term" value="P:SOS response"/>
    <property type="evidence" value="ECO:0007669"/>
    <property type="project" value="UniProtKB-KW"/>
</dbReference>
<dbReference type="PANTHER" id="PTHR33516">
    <property type="entry name" value="LEXA REPRESSOR"/>
    <property type="match status" value="1"/>
</dbReference>
<evidence type="ECO:0000256" key="4">
    <source>
        <dbReference type="ARBA" id="ARBA00022813"/>
    </source>
</evidence>
<keyword evidence="3 7" id="KW-0378">Hydrolase</keyword>
<evidence type="ECO:0000256" key="7">
    <source>
        <dbReference type="RuleBase" id="RU003991"/>
    </source>
</evidence>
<feature type="domain" description="Peptidase S24/S26A/S26B/S26C" evidence="8">
    <location>
        <begin position="16"/>
        <end position="131"/>
    </location>
</feature>
<proteinExistence type="inferred from homology"/>
<dbReference type="GO" id="GO:0006281">
    <property type="term" value="P:DNA repair"/>
    <property type="evidence" value="ECO:0007669"/>
    <property type="project" value="UniProtKB-KW"/>
</dbReference>
<sequence>MRLIPPVEIRGFLPLPLYIERVQCGFPSPAQDYVERRIDLNELLVQRPSATYFVRVSGDSMVDAGISDGDMLVVDSSLTAGHGDIVIASVGGEFTVKKLLLRPNVQLMPMNSAYSPISISSEDALDVFGVVTYVIKSTH</sequence>
<dbReference type="InterPro" id="IPR050077">
    <property type="entry name" value="LexA_repressor"/>
</dbReference>
<gene>
    <name evidence="9" type="ORF">SAMN05216516_10573</name>
</gene>
<dbReference type="CDD" id="cd06529">
    <property type="entry name" value="S24_LexA-like"/>
    <property type="match status" value="1"/>
</dbReference>
<evidence type="ECO:0000256" key="6">
    <source>
        <dbReference type="ARBA" id="ARBA00023236"/>
    </source>
</evidence>
<dbReference type="STRING" id="1367852.SAMN05216516_10573"/>
<dbReference type="InterPro" id="IPR006197">
    <property type="entry name" value="Peptidase_S24_LexA"/>
</dbReference>
<evidence type="ECO:0000313" key="10">
    <source>
        <dbReference type="Proteomes" id="UP000242222"/>
    </source>
</evidence>
<keyword evidence="4 7" id="KW-0068">Autocatalytic cleavage</keyword>
<dbReference type="RefSeq" id="WP_092877393.1">
    <property type="nucleotide sequence ID" value="NZ_FOVC01000005.1"/>
</dbReference>
<dbReference type="AlphaFoldDB" id="A0A1I4XZI3"/>
<dbReference type="PRINTS" id="PR00726">
    <property type="entry name" value="LEXASERPTASE"/>
</dbReference>
<dbReference type="InterPro" id="IPR015927">
    <property type="entry name" value="Peptidase_S24_S26A/B/C"/>
</dbReference>
<evidence type="ECO:0000313" key="9">
    <source>
        <dbReference type="EMBL" id="SFN30640.1"/>
    </source>
</evidence>
<keyword evidence="5" id="KW-0234">DNA repair</keyword>
<dbReference type="Proteomes" id="UP000242222">
    <property type="component" value="Unassembled WGS sequence"/>
</dbReference>
<keyword evidence="10" id="KW-1185">Reference proteome</keyword>
<evidence type="ECO:0000256" key="2">
    <source>
        <dbReference type="ARBA" id="ARBA00022763"/>
    </source>
</evidence>
<evidence type="ECO:0000256" key="3">
    <source>
        <dbReference type="ARBA" id="ARBA00022801"/>
    </source>
</evidence>
<name>A0A1I4XZI3_9GAMM</name>
<keyword evidence="2" id="KW-0227">DNA damage</keyword>
<evidence type="ECO:0000259" key="8">
    <source>
        <dbReference type="Pfam" id="PF00717"/>
    </source>
</evidence>
<evidence type="ECO:0000256" key="1">
    <source>
        <dbReference type="ARBA" id="ARBA00007484"/>
    </source>
</evidence>
<keyword evidence="6" id="KW-0742">SOS response</keyword>
<dbReference type="Gene3D" id="2.10.109.10">
    <property type="entry name" value="Umud Fragment, subunit A"/>
    <property type="match status" value="1"/>
</dbReference>